<accession>A0A0G4JRK6</accession>
<evidence type="ECO:0000259" key="1">
    <source>
        <dbReference type="Pfam" id="PF00108"/>
    </source>
</evidence>
<evidence type="ECO:0000313" key="2">
    <source>
        <dbReference type="EMBL" id="CPR14549.1"/>
    </source>
</evidence>
<sequence>MTINKVSESRLKAIHLAMQSIKNRDADLGIAGGQENMSLAPDLMPARH</sequence>
<dbReference type="Gene3D" id="3.40.47.10">
    <property type="match status" value="1"/>
</dbReference>
<dbReference type="STRING" id="1109412.BN1221_00964c"/>
<dbReference type="InterPro" id="IPR020616">
    <property type="entry name" value="Thiolase_N"/>
</dbReference>
<dbReference type="SUPFAM" id="SSF53901">
    <property type="entry name" value="Thiolase-like"/>
    <property type="match status" value="1"/>
</dbReference>
<evidence type="ECO:0000313" key="3">
    <source>
        <dbReference type="Proteomes" id="UP000044377"/>
    </source>
</evidence>
<proteinExistence type="predicted"/>
<dbReference type="EMBL" id="CGIG01000001">
    <property type="protein sequence ID" value="CPR14549.1"/>
    <property type="molecule type" value="Genomic_DNA"/>
</dbReference>
<dbReference type="AlphaFoldDB" id="A0A0G4JRK6"/>
<gene>
    <name evidence="2" type="ORF">BN1221_00964c</name>
</gene>
<dbReference type="Pfam" id="PF00108">
    <property type="entry name" value="Thiolase_N"/>
    <property type="match status" value="1"/>
</dbReference>
<protein>
    <recommendedName>
        <fullName evidence="1">Thiolase N-terminal domain-containing protein</fullName>
    </recommendedName>
</protein>
<dbReference type="OrthoDB" id="9974864at2"/>
<feature type="domain" description="Thiolase N-terminal" evidence="1">
    <location>
        <begin position="1"/>
        <end position="45"/>
    </location>
</feature>
<dbReference type="Proteomes" id="UP000044377">
    <property type="component" value="Unassembled WGS sequence"/>
</dbReference>
<keyword evidence="3" id="KW-1185">Reference proteome</keyword>
<dbReference type="RefSeq" id="WP_082152980.1">
    <property type="nucleotide sequence ID" value="NZ_CGIG01000001.1"/>
</dbReference>
<organism evidence="2 3">
    <name type="scientific">Brenneria goodwinii</name>
    <dbReference type="NCBI Taxonomy" id="1109412"/>
    <lineage>
        <taxon>Bacteria</taxon>
        <taxon>Pseudomonadati</taxon>
        <taxon>Pseudomonadota</taxon>
        <taxon>Gammaproteobacteria</taxon>
        <taxon>Enterobacterales</taxon>
        <taxon>Pectobacteriaceae</taxon>
        <taxon>Brenneria</taxon>
    </lineage>
</organism>
<dbReference type="GO" id="GO:0016747">
    <property type="term" value="F:acyltransferase activity, transferring groups other than amino-acyl groups"/>
    <property type="evidence" value="ECO:0007669"/>
    <property type="project" value="InterPro"/>
</dbReference>
<dbReference type="InterPro" id="IPR016039">
    <property type="entry name" value="Thiolase-like"/>
</dbReference>
<reference evidence="3" key="1">
    <citation type="submission" date="2015-01" db="EMBL/GenBank/DDBJ databases">
        <authorList>
            <person name="Paterson Steve"/>
        </authorList>
    </citation>
    <scope>NUCLEOTIDE SEQUENCE [LARGE SCALE GENOMIC DNA]</scope>
    <source>
        <strain evidence="3">OBR1</strain>
    </source>
</reference>
<name>A0A0G4JRK6_9GAMM</name>